<proteinExistence type="inferred from homology"/>
<reference evidence="3" key="1">
    <citation type="submission" date="2022-10" db="EMBL/GenBank/DDBJ databases">
        <title>Description of Fervidibacillus gen. nov. in the family Fervidibacillaceae fam. nov. with two species, Fervidibacillus albus sp. nov., and Fervidibacillus halotolerans sp. nov., isolated from tidal flat sediments.</title>
        <authorList>
            <person name="Kwon K.K."/>
            <person name="Yang S.-H."/>
        </authorList>
    </citation>
    <scope>NUCLEOTIDE SEQUENCE</scope>
    <source>
        <strain evidence="3">JCM 19140</strain>
    </source>
</reference>
<comment type="caution">
    <text evidence="3">The sequence shown here is derived from an EMBL/GenBank/DDBJ whole genome shotgun (WGS) entry which is preliminary data.</text>
</comment>
<dbReference type="RefSeq" id="WP_263071319.1">
    <property type="nucleotide sequence ID" value="NZ_JAOUSF010000001.1"/>
</dbReference>
<dbReference type="AlphaFoldDB" id="A0AAE3IR63"/>
<keyword evidence="2" id="KW-0812">Transmembrane</keyword>
<keyword evidence="4" id="KW-1185">Reference proteome</keyword>
<keyword evidence="2" id="KW-0472">Membrane</keyword>
<evidence type="ECO:0000313" key="4">
    <source>
        <dbReference type="Proteomes" id="UP001209318"/>
    </source>
</evidence>
<feature type="transmembrane region" description="Helical" evidence="2">
    <location>
        <begin position="66"/>
        <end position="88"/>
    </location>
</feature>
<feature type="transmembrane region" description="Helical" evidence="2">
    <location>
        <begin position="7"/>
        <end position="28"/>
    </location>
</feature>
<keyword evidence="2" id="KW-1133">Transmembrane helix</keyword>
<dbReference type="EMBL" id="JAOUSF010000001">
    <property type="protein sequence ID" value="MCU9612183.1"/>
    <property type="molecule type" value="Genomic_DNA"/>
</dbReference>
<dbReference type="Pfam" id="PF02325">
    <property type="entry name" value="CCB3_YggT"/>
    <property type="match status" value="1"/>
</dbReference>
<evidence type="ECO:0000256" key="2">
    <source>
        <dbReference type="SAM" id="Phobius"/>
    </source>
</evidence>
<sequence length="89" mass="10283">MGIIFDILNYALTIYLYAIIVYIFMSWIPNARGTRFGQILANICEPYLEMFRRIIPPLGMIDFSPIIALFVLRLAASGLHQVEIWLLFS</sequence>
<evidence type="ECO:0000256" key="1">
    <source>
        <dbReference type="ARBA" id="ARBA00010894"/>
    </source>
</evidence>
<dbReference type="PANTHER" id="PTHR33219:SF14">
    <property type="entry name" value="PROTEIN COFACTOR ASSEMBLY OF COMPLEX C SUBUNIT B CCB3, CHLOROPLASTIC-RELATED"/>
    <property type="match status" value="1"/>
</dbReference>
<name>A0AAE3IR63_9BACI</name>
<protein>
    <submittedName>
        <fullName evidence="3">YggT family protein</fullName>
    </submittedName>
</protein>
<comment type="similarity">
    <text evidence="1">Belongs to the YggT family.</text>
</comment>
<evidence type="ECO:0000313" key="3">
    <source>
        <dbReference type="EMBL" id="MCU9612183.1"/>
    </source>
</evidence>
<dbReference type="GO" id="GO:0016020">
    <property type="term" value="C:membrane"/>
    <property type="evidence" value="ECO:0007669"/>
    <property type="project" value="InterPro"/>
</dbReference>
<gene>
    <name evidence="3" type="ORF">OEV98_01240</name>
</gene>
<dbReference type="Proteomes" id="UP001209318">
    <property type="component" value="Unassembled WGS sequence"/>
</dbReference>
<organism evidence="3 4">
    <name type="scientific">Perspicuibacillus lycopersici</name>
    <dbReference type="NCBI Taxonomy" id="1325689"/>
    <lineage>
        <taxon>Bacteria</taxon>
        <taxon>Bacillati</taxon>
        <taxon>Bacillota</taxon>
        <taxon>Bacilli</taxon>
        <taxon>Bacillales</taxon>
        <taxon>Bacillaceae</taxon>
        <taxon>Perspicuibacillus</taxon>
    </lineage>
</organism>
<accession>A0AAE3IR63</accession>
<dbReference type="InterPro" id="IPR003425">
    <property type="entry name" value="CCB3/YggT"/>
</dbReference>
<dbReference type="PANTHER" id="PTHR33219">
    <property type="entry name" value="YLMG HOMOLOG PROTEIN 2, CHLOROPLASTIC"/>
    <property type="match status" value="1"/>
</dbReference>